<dbReference type="EMBL" id="CAIX01000088">
    <property type="protein sequence ID" value="CCI45088.1"/>
    <property type="molecule type" value="Genomic_DNA"/>
</dbReference>
<organism evidence="1 2">
    <name type="scientific">Albugo candida</name>
    <dbReference type="NCBI Taxonomy" id="65357"/>
    <lineage>
        <taxon>Eukaryota</taxon>
        <taxon>Sar</taxon>
        <taxon>Stramenopiles</taxon>
        <taxon>Oomycota</taxon>
        <taxon>Peronosporomycetes</taxon>
        <taxon>Albuginales</taxon>
        <taxon>Albuginaceae</taxon>
        <taxon>Albugo</taxon>
    </lineage>
</organism>
<protein>
    <submittedName>
        <fullName evidence="1">Uncharacterized protein</fullName>
    </submittedName>
</protein>
<dbReference type="AlphaFoldDB" id="A0A024GE96"/>
<comment type="caution">
    <text evidence="1">The sequence shown here is derived from an EMBL/GenBank/DDBJ whole genome shotgun (WGS) entry which is preliminary data.</text>
</comment>
<name>A0A024GE96_9STRA</name>
<keyword evidence="2" id="KW-1185">Reference proteome</keyword>
<proteinExistence type="predicted"/>
<evidence type="ECO:0000313" key="1">
    <source>
        <dbReference type="EMBL" id="CCI45088.1"/>
    </source>
</evidence>
<dbReference type="Proteomes" id="UP000053237">
    <property type="component" value="Unassembled WGS sequence"/>
</dbReference>
<gene>
    <name evidence="1" type="ORF">BN9_059350</name>
</gene>
<accession>A0A024GE96</accession>
<evidence type="ECO:0000313" key="2">
    <source>
        <dbReference type="Proteomes" id="UP000053237"/>
    </source>
</evidence>
<sequence length="105" mass="12243">MYRWRLSVPSNDHDLWFTPRTFELRFAAFSNCGPIKAGFVSQTSAQSYCGNLSWMKIITITVEYSSATLESIPSDDRKRIRLEVFNQEFLQALGKKKKHLYETQD</sequence>
<reference evidence="1 2" key="1">
    <citation type="submission" date="2012-05" db="EMBL/GenBank/DDBJ databases">
        <title>Recombination and specialization in a pathogen metapopulation.</title>
        <authorList>
            <person name="Gardiner A."/>
            <person name="Kemen E."/>
            <person name="Schultz-Larsen T."/>
            <person name="MacLean D."/>
            <person name="Van Oosterhout C."/>
            <person name="Jones J.D.G."/>
        </authorList>
    </citation>
    <scope>NUCLEOTIDE SEQUENCE [LARGE SCALE GENOMIC DNA]</scope>
    <source>
        <strain evidence="1 2">Ac Nc2</strain>
    </source>
</reference>
<dbReference type="InParanoid" id="A0A024GE96"/>